<dbReference type="SUPFAM" id="SSF53041">
    <property type="entry name" value="Resolvase-like"/>
    <property type="match status" value="1"/>
</dbReference>
<keyword evidence="4" id="KW-0233">DNA recombination</keyword>
<evidence type="ECO:0000313" key="9">
    <source>
        <dbReference type="Proteomes" id="UP000317318"/>
    </source>
</evidence>
<evidence type="ECO:0000256" key="4">
    <source>
        <dbReference type="ARBA" id="ARBA00023172"/>
    </source>
</evidence>
<dbReference type="InterPro" id="IPR036162">
    <property type="entry name" value="Resolvase-like_N_sf"/>
</dbReference>
<accession>A0A517R1F9</accession>
<dbReference type="SMART" id="SM00857">
    <property type="entry name" value="Resolvase"/>
    <property type="match status" value="1"/>
</dbReference>
<dbReference type="AlphaFoldDB" id="A0A517R1F9"/>
<dbReference type="KEGG" id="svp:Pan189_20650"/>
<dbReference type="GO" id="GO:0000150">
    <property type="term" value="F:DNA strand exchange activity"/>
    <property type="evidence" value="ECO:0007669"/>
    <property type="project" value="InterPro"/>
</dbReference>
<dbReference type="RefSeq" id="WP_145363777.1">
    <property type="nucleotide sequence ID" value="NZ_CP036268.1"/>
</dbReference>
<reference evidence="8 9" key="1">
    <citation type="submission" date="2019-02" db="EMBL/GenBank/DDBJ databases">
        <title>Deep-cultivation of Planctomycetes and their phenomic and genomic characterization uncovers novel biology.</title>
        <authorList>
            <person name="Wiegand S."/>
            <person name="Jogler M."/>
            <person name="Boedeker C."/>
            <person name="Pinto D."/>
            <person name="Vollmers J."/>
            <person name="Rivas-Marin E."/>
            <person name="Kohn T."/>
            <person name="Peeters S.H."/>
            <person name="Heuer A."/>
            <person name="Rast P."/>
            <person name="Oberbeckmann S."/>
            <person name="Bunk B."/>
            <person name="Jeske O."/>
            <person name="Meyerdierks A."/>
            <person name="Storesund J.E."/>
            <person name="Kallscheuer N."/>
            <person name="Luecker S."/>
            <person name="Lage O.M."/>
            <person name="Pohl T."/>
            <person name="Merkel B.J."/>
            <person name="Hornburger P."/>
            <person name="Mueller R.-W."/>
            <person name="Bruemmer F."/>
            <person name="Labrenz M."/>
            <person name="Spormann A.M."/>
            <person name="Op den Camp H."/>
            <person name="Overmann J."/>
            <person name="Amann R."/>
            <person name="Jetten M.S.M."/>
            <person name="Mascher T."/>
            <person name="Medema M.H."/>
            <person name="Devos D.P."/>
            <person name="Kaster A.-K."/>
            <person name="Ovreas L."/>
            <person name="Rohde M."/>
            <person name="Galperin M.Y."/>
            <person name="Jogler C."/>
        </authorList>
    </citation>
    <scope>NUCLEOTIDE SEQUENCE [LARGE SCALE GENOMIC DNA]</scope>
    <source>
        <strain evidence="8 9">Pan189</strain>
    </source>
</reference>
<proteinExistence type="inferred from homology"/>
<comment type="similarity">
    <text evidence="1">Belongs to the site-specific recombinase resolvase family.</text>
</comment>
<evidence type="ECO:0000256" key="3">
    <source>
        <dbReference type="ARBA" id="ARBA00023125"/>
    </source>
</evidence>
<dbReference type="PROSITE" id="PS00397">
    <property type="entry name" value="RECOMBINASES_1"/>
    <property type="match status" value="1"/>
</dbReference>
<dbReference type="PANTHER" id="PTHR30461:SF26">
    <property type="entry name" value="RESOLVASE HOMOLOG YNEB"/>
    <property type="match status" value="1"/>
</dbReference>
<dbReference type="CDD" id="cd03768">
    <property type="entry name" value="SR_ResInv"/>
    <property type="match status" value="1"/>
</dbReference>
<feature type="active site" description="O-(5'-phospho-DNA)-serine intermediate" evidence="5 6">
    <location>
        <position position="9"/>
    </location>
</feature>
<evidence type="ECO:0000256" key="1">
    <source>
        <dbReference type="ARBA" id="ARBA00009913"/>
    </source>
</evidence>
<dbReference type="Gene3D" id="1.10.10.60">
    <property type="entry name" value="Homeodomain-like"/>
    <property type="match status" value="1"/>
</dbReference>
<evidence type="ECO:0000256" key="5">
    <source>
        <dbReference type="PIRSR" id="PIRSR606118-50"/>
    </source>
</evidence>
<feature type="domain" description="Resolvase/invertase-type recombinase catalytic" evidence="7">
    <location>
        <begin position="1"/>
        <end position="144"/>
    </location>
</feature>
<name>A0A517R1F9_9PLAN</name>
<evidence type="ECO:0000256" key="6">
    <source>
        <dbReference type="PROSITE-ProRule" id="PRU10137"/>
    </source>
</evidence>
<dbReference type="Proteomes" id="UP000317318">
    <property type="component" value="Chromosome"/>
</dbReference>
<evidence type="ECO:0000259" key="7">
    <source>
        <dbReference type="PROSITE" id="PS51736"/>
    </source>
</evidence>
<sequence>MLTCYVRVSTHRQNLESQITEIERWLDGQNVPLKSVRWYREVESGTGLERPAFEELQVAIFRGEVKTVVVWKLDRLSRRQRDGINILADWCEQGVRIISVTQQLDLSGSIGRIVAGVLFGVAEMELEHTRERQAAGIAAAKARGVYRNHGRKKGATKADPSRAVELRDRGLRPKEIAQVLGVSRSVVYEYFKTAETASPI</sequence>
<dbReference type="OrthoDB" id="266184at2"/>
<organism evidence="8 9">
    <name type="scientific">Stratiformator vulcanicus</name>
    <dbReference type="NCBI Taxonomy" id="2527980"/>
    <lineage>
        <taxon>Bacteria</taxon>
        <taxon>Pseudomonadati</taxon>
        <taxon>Planctomycetota</taxon>
        <taxon>Planctomycetia</taxon>
        <taxon>Planctomycetales</taxon>
        <taxon>Planctomycetaceae</taxon>
        <taxon>Stratiformator</taxon>
    </lineage>
</organism>
<dbReference type="PROSITE" id="PS51736">
    <property type="entry name" value="RECOMBINASES_3"/>
    <property type="match status" value="1"/>
</dbReference>
<keyword evidence="3" id="KW-0238">DNA-binding</keyword>
<dbReference type="InterPro" id="IPR006118">
    <property type="entry name" value="Recombinase_CS"/>
</dbReference>
<gene>
    <name evidence="8" type="primary">hin</name>
    <name evidence="8" type="ORF">Pan189_20650</name>
</gene>
<dbReference type="Pfam" id="PF13384">
    <property type="entry name" value="HTH_23"/>
    <property type="match status" value="1"/>
</dbReference>
<dbReference type="InterPro" id="IPR009057">
    <property type="entry name" value="Homeodomain-like_sf"/>
</dbReference>
<evidence type="ECO:0000256" key="2">
    <source>
        <dbReference type="ARBA" id="ARBA00022908"/>
    </source>
</evidence>
<dbReference type="GO" id="GO:0003677">
    <property type="term" value="F:DNA binding"/>
    <property type="evidence" value="ECO:0007669"/>
    <property type="project" value="UniProtKB-KW"/>
</dbReference>
<evidence type="ECO:0000313" key="8">
    <source>
        <dbReference type="EMBL" id="QDT37683.1"/>
    </source>
</evidence>
<dbReference type="PANTHER" id="PTHR30461">
    <property type="entry name" value="DNA-INVERTASE FROM LAMBDOID PROPHAGE"/>
    <property type="match status" value="1"/>
</dbReference>
<dbReference type="InterPro" id="IPR050639">
    <property type="entry name" value="SSR_resolvase"/>
</dbReference>
<dbReference type="EMBL" id="CP036268">
    <property type="protein sequence ID" value="QDT37683.1"/>
    <property type="molecule type" value="Genomic_DNA"/>
</dbReference>
<dbReference type="Pfam" id="PF00239">
    <property type="entry name" value="Resolvase"/>
    <property type="match status" value="1"/>
</dbReference>
<protein>
    <submittedName>
        <fullName evidence="8">DNA-invertase hin</fullName>
    </submittedName>
</protein>
<keyword evidence="2" id="KW-0229">DNA integration</keyword>
<dbReference type="GO" id="GO:0015074">
    <property type="term" value="P:DNA integration"/>
    <property type="evidence" value="ECO:0007669"/>
    <property type="project" value="UniProtKB-KW"/>
</dbReference>
<dbReference type="InterPro" id="IPR006119">
    <property type="entry name" value="Resolv_N"/>
</dbReference>
<dbReference type="SUPFAM" id="SSF46689">
    <property type="entry name" value="Homeodomain-like"/>
    <property type="match status" value="1"/>
</dbReference>
<keyword evidence="9" id="KW-1185">Reference proteome</keyword>
<dbReference type="Gene3D" id="3.40.50.1390">
    <property type="entry name" value="Resolvase, N-terminal catalytic domain"/>
    <property type="match status" value="1"/>
</dbReference>